<protein>
    <submittedName>
        <fullName evidence="2">Uncharacterized protein</fullName>
    </submittedName>
</protein>
<accession>A0A9X1Y4P1</accession>
<gene>
    <name evidence="2" type="ORF">M0638_07110</name>
</gene>
<evidence type="ECO:0000313" key="3">
    <source>
        <dbReference type="Proteomes" id="UP001139516"/>
    </source>
</evidence>
<proteinExistence type="predicted"/>
<comment type="caution">
    <text evidence="2">The sequence shown here is derived from an EMBL/GenBank/DDBJ whole genome shotgun (WGS) entry which is preliminary data.</text>
</comment>
<sequence>MTRRRTLLAGAPTVLLLPRRAGAARPDAALLAACAELRAWRAALDRIDHAEIPVPDDEADEALERWADTIDALAALPAHTPAGIRAKAEATRTALEVEAVIRPTDTIATVGKRHERLAHSLALDILGRAGA</sequence>
<reference evidence="2" key="1">
    <citation type="submission" date="2022-04" db="EMBL/GenBank/DDBJ databases">
        <title>Roseomonas acroporae sp. nov., isolated from coral Acropora digitifera.</title>
        <authorList>
            <person name="Sun H."/>
        </authorList>
    </citation>
    <scope>NUCLEOTIDE SEQUENCE</scope>
    <source>
        <strain evidence="2">NAR14</strain>
    </source>
</reference>
<evidence type="ECO:0000313" key="2">
    <source>
        <dbReference type="EMBL" id="MCK8784144.1"/>
    </source>
</evidence>
<feature type="signal peptide" evidence="1">
    <location>
        <begin position="1"/>
        <end position="23"/>
    </location>
</feature>
<evidence type="ECO:0000256" key="1">
    <source>
        <dbReference type="SAM" id="SignalP"/>
    </source>
</evidence>
<name>A0A9X1Y4P1_9PROT</name>
<keyword evidence="3" id="KW-1185">Reference proteome</keyword>
<dbReference type="EMBL" id="JALPRX010000026">
    <property type="protein sequence ID" value="MCK8784144.1"/>
    <property type="molecule type" value="Genomic_DNA"/>
</dbReference>
<dbReference type="Proteomes" id="UP001139516">
    <property type="component" value="Unassembled WGS sequence"/>
</dbReference>
<dbReference type="AlphaFoldDB" id="A0A9X1Y4P1"/>
<organism evidence="2 3">
    <name type="scientific">Roseomonas acroporae</name>
    <dbReference type="NCBI Taxonomy" id="2937791"/>
    <lineage>
        <taxon>Bacteria</taxon>
        <taxon>Pseudomonadati</taxon>
        <taxon>Pseudomonadota</taxon>
        <taxon>Alphaproteobacteria</taxon>
        <taxon>Acetobacterales</taxon>
        <taxon>Roseomonadaceae</taxon>
        <taxon>Roseomonas</taxon>
    </lineage>
</organism>
<keyword evidence="1" id="KW-0732">Signal</keyword>
<dbReference type="RefSeq" id="WP_248666269.1">
    <property type="nucleotide sequence ID" value="NZ_JALPRX010000026.1"/>
</dbReference>
<feature type="chain" id="PRO_5040801680" evidence="1">
    <location>
        <begin position="24"/>
        <end position="131"/>
    </location>
</feature>